<evidence type="ECO:0000313" key="3">
    <source>
        <dbReference type="Proteomes" id="UP000023152"/>
    </source>
</evidence>
<protein>
    <submittedName>
        <fullName evidence="2">Uncharacterized protein</fullName>
    </submittedName>
</protein>
<dbReference type="EMBL" id="ASPP01005706">
    <property type="protein sequence ID" value="ETO30042.1"/>
    <property type="molecule type" value="Genomic_DNA"/>
</dbReference>
<dbReference type="AlphaFoldDB" id="X6NXP1"/>
<accession>X6NXP1</accession>
<feature type="region of interest" description="Disordered" evidence="1">
    <location>
        <begin position="97"/>
        <end position="220"/>
    </location>
</feature>
<keyword evidence="3" id="KW-1185">Reference proteome</keyword>
<feature type="compositionally biased region" description="Polar residues" evidence="1">
    <location>
        <begin position="97"/>
        <end position="106"/>
    </location>
</feature>
<name>X6NXP1_RETFI</name>
<evidence type="ECO:0000313" key="2">
    <source>
        <dbReference type="EMBL" id="ETO30042.1"/>
    </source>
</evidence>
<proteinExistence type="predicted"/>
<feature type="compositionally biased region" description="Low complexity" evidence="1">
    <location>
        <begin position="156"/>
        <end position="218"/>
    </location>
</feature>
<dbReference type="Proteomes" id="UP000023152">
    <property type="component" value="Unassembled WGS sequence"/>
</dbReference>
<reference evidence="2 3" key="1">
    <citation type="journal article" date="2013" name="Curr. Biol.">
        <title>The Genome of the Foraminiferan Reticulomyxa filosa.</title>
        <authorList>
            <person name="Glockner G."/>
            <person name="Hulsmann N."/>
            <person name="Schleicher M."/>
            <person name="Noegel A.A."/>
            <person name="Eichinger L."/>
            <person name="Gallinger C."/>
            <person name="Pawlowski J."/>
            <person name="Sierra R."/>
            <person name="Euteneuer U."/>
            <person name="Pillet L."/>
            <person name="Moustafa A."/>
            <person name="Platzer M."/>
            <person name="Groth M."/>
            <person name="Szafranski K."/>
            <person name="Schliwa M."/>
        </authorList>
    </citation>
    <scope>NUCLEOTIDE SEQUENCE [LARGE SCALE GENOMIC DNA]</scope>
</reference>
<evidence type="ECO:0000256" key="1">
    <source>
        <dbReference type="SAM" id="MobiDB-lite"/>
    </source>
</evidence>
<gene>
    <name evidence="2" type="ORF">RFI_07077</name>
</gene>
<comment type="caution">
    <text evidence="2">The sequence shown here is derived from an EMBL/GenBank/DDBJ whole genome shotgun (WGS) entry which is preliminary data.</text>
</comment>
<organism evidence="2 3">
    <name type="scientific">Reticulomyxa filosa</name>
    <dbReference type="NCBI Taxonomy" id="46433"/>
    <lineage>
        <taxon>Eukaryota</taxon>
        <taxon>Sar</taxon>
        <taxon>Rhizaria</taxon>
        <taxon>Retaria</taxon>
        <taxon>Foraminifera</taxon>
        <taxon>Monothalamids</taxon>
        <taxon>Reticulomyxidae</taxon>
        <taxon>Reticulomyxa</taxon>
    </lineage>
</organism>
<sequence length="573" mass="63417">MVNTDALTEGQKDIVYGISNGALTMTARRNRYGYLPLDRSAALVTTSRSLMATSDRESSARAGAVVLGHHTYNNTTGSGVQDLSSFLSGSVHNGTITNSVTPQMENSRVPIVSKPAPAGKVRDSLSPNPAPHPPEKSRSKSKSRVSYTLPTSINGNANNSNSNNNNNNNNNNNSNNNSNNNNNNNNNNNSNNNNNYNNNYNNNNANINNNNNYNSNNNKTESQTVLLPSTEEEQSIVTMAHMPQHHSNHTLIIPTTASRTIIKERDLEKEREELMGISLNRTETTKKESGNEETSWLNARQKQVSMTLLSNHKKGKDSVAQKDDIIGFGASPRMSMWFSSNGIGNGILSTMQKGKEREETIISTSDNENDESKESKLIEEMLLTTPMNEEHSLFAVDQVQGIPILANPPNTIRSSNTMSGNAIATSKRESHTHTPTNSPNLLLPPLNNNNTNTNTASAPVSLTFTNPGATENKTNGALDNPAYKSRSHKIRYDDLLSAEFMRRTIEYYDVVVCKELDKWNNNADDTILSDDAQEDEQPARNYSFSQATYQQRFWYRETVARLKQLIDEINATL</sequence>